<feature type="domain" description="PWWP" evidence="1">
    <location>
        <begin position="48"/>
        <end position="110"/>
    </location>
</feature>
<dbReference type="AlphaFoldDB" id="A0A5E4NSG4"/>
<name>A0A5E4NSG4_9HEMI</name>
<dbReference type="OrthoDB" id="6631187at2759"/>
<dbReference type="InterPro" id="IPR042778">
    <property type="entry name" value="ZCWPW1/ZCWPW2"/>
</dbReference>
<dbReference type="PANTHER" id="PTHR15999:SF2">
    <property type="entry name" value="ZINC FINGER CW-TYPE PWWP DOMAIN PROTEIN 1"/>
    <property type="match status" value="1"/>
</dbReference>
<dbReference type="Pfam" id="PF00855">
    <property type="entry name" value="PWWP"/>
    <property type="match status" value="1"/>
</dbReference>
<protein>
    <submittedName>
        <fullName evidence="2">PWWP domain</fullName>
    </submittedName>
</protein>
<dbReference type="EMBL" id="CABPRJ010002411">
    <property type="protein sequence ID" value="VVC45735.1"/>
    <property type="molecule type" value="Genomic_DNA"/>
</dbReference>
<dbReference type="Gene3D" id="2.30.30.140">
    <property type="match status" value="1"/>
</dbReference>
<dbReference type="SUPFAM" id="SSF63748">
    <property type="entry name" value="Tudor/PWWP/MBT"/>
    <property type="match status" value="1"/>
</dbReference>
<evidence type="ECO:0000313" key="2">
    <source>
        <dbReference type="EMBL" id="VVC45735.1"/>
    </source>
</evidence>
<evidence type="ECO:0000313" key="3">
    <source>
        <dbReference type="Proteomes" id="UP000325440"/>
    </source>
</evidence>
<evidence type="ECO:0000259" key="1">
    <source>
        <dbReference type="PROSITE" id="PS50812"/>
    </source>
</evidence>
<sequence>MDCPPSTSTYIPIDTSMDSQSSTLRYDSSNSAQRKLTDFGQDVTNIKLGDIVWCKIFNFPFWPALVCIDPVDNTYIKEQDNKYKIHVRFLNDNCLRNWSKNIEPFISVDELICKYPKCLVQLKTNKRNKHLWDGAVQEAYDLIALTIEERKVHFAELYQIEYMALFDDSPNPSAAPENIENPVCETPKKKTSKERRLELNDLKSAIFNTFLEWCGASQSVIDHEKMIEDIINRYGIVDKKDMEVSDEEEFNERFNRLILNPTHPECKLSLKHKRQIESLANREEVHVVRRLVGRKMYKNQNDAKRDIKKQKK</sequence>
<dbReference type="Proteomes" id="UP000325440">
    <property type="component" value="Unassembled WGS sequence"/>
</dbReference>
<gene>
    <name evidence="2" type="ORF">CINCED_3A009806</name>
</gene>
<dbReference type="PANTHER" id="PTHR15999">
    <property type="entry name" value="ZINC FINGER CW-TYPE PWWP DOMAIN PROTEIN 1"/>
    <property type="match status" value="1"/>
</dbReference>
<dbReference type="PROSITE" id="PS50812">
    <property type="entry name" value="PWWP"/>
    <property type="match status" value="1"/>
</dbReference>
<dbReference type="InterPro" id="IPR000313">
    <property type="entry name" value="PWWP_dom"/>
</dbReference>
<proteinExistence type="predicted"/>
<accession>A0A5E4NSG4</accession>
<organism evidence="2 3">
    <name type="scientific">Cinara cedri</name>
    <dbReference type="NCBI Taxonomy" id="506608"/>
    <lineage>
        <taxon>Eukaryota</taxon>
        <taxon>Metazoa</taxon>
        <taxon>Ecdysozoa</taxon>
        <taxon>Arthropoda</taxon>
        <taxon>Hexapoda</taxon>
        <taxon>Insecta</taxon>
        <taxon>Pterygota</taxon>
        <taxon>Neoptera</taxon>
        <taxon>Paraneoptera</taxon>
        <taxon>Hemiptera</taxon>
        <taxon>Sternorrhyncha</taxon>
        <taxon>Aphidomorpha</taxon>
        <taxon>Aphidoidea</taxon>
        <taxon>Aphididae</taxon>
        <taxon>Lachninae</taxon>
        <taxon>Cinara</taxon>
    </lineage>
</organism>
<dbReference type="SMART" id="SM00293">
    <property type="entry name" value="PWWP"/>
    <property type="match status" value="1"/>
</dbReference>
<reference evidence="2 3" key="1">
    <citation type="submission" date="2019-08" db="EMBL/GenBank/DDBJ databases">
        <authorList>
            <person name="Alioto T."/>
            <person name="Alioto T."/>
            <person name="Gomez Garrido J."/>
        </authorList>
    </citation>
    <scope>NUCLEOTIDE SEQUENCE [LARGE SCALE GENOMIC DNA]</scope>
</reference>
<keyword evidence="3" id="KW-1185">Reference proteome</keyword>
<dbReference type="GO" id="GO:0005634">
    <property type="term" value="C:nucleus"/>
    <property type="evidence" value="ECO:0007669"/>
    <property type="project" value="TreeGrafter"/>
</dbReference>